<comment type="caution">
    <text evidence="2">The sequence shown here is derived from an EMBL/GenBank/DDBJ whole genome shotgun (WGS) entry which is preliminary data.</text>
</comment>
<dbReference type="AlphaFoldDB" id="A0ABD6XGY5"/>
<evidence type="ECO:0000313" key="2">
    <source>
        <dbReference type="EMBL" id="PTR95085.1"/>
    </source>
</evidence>
<evidence type="ECO:0000313" key="3">
    <source>
        <dbReference type="Proteomes" id="UP000244552"/>
    </source>
</evidence>
<organism evidence="2 3">
    <name type="scientific">Ligilactobacillus salivarius</name>
    <dbReference type="NCBI Taxonomy" id="1624"/>
    <lineage>
        <taxon>Bacteria</taxon>
        <taxon>Bacillati</taxon>
        <taxon>Bacillota</taxon>
        <taxon>Bacilli</taxon>
        <taxon>Lactobacillales</taxon>
        <taxon>Lactobacillaceae</taxon>
        <taxon>Ligilactobacillus</taxon>
    </lineage>
</organism>
<dbReference type="CDD" id="cd21631">
    <property type="entry name" value="RHH_CopG_NikR-like"/>
    <property type="match status" value="1"/>
</dbReference>
<dbReference type="Gene3D" id="1.10.1220.10">
    <property type="entry name" value="Met repressor-like"/>
    <property type="match status" value="1"/>
</dbReference>
<gene>
    <name evidence="2" type="ORF">DBP89_07490</name>
</gene>
<dbReference type="SUPFAM" id="SSF47598">
    <property type="entry name" value="Ribbon-helix-helix"/>
    <property type="match status" value="1"/>
</dbReference>
<protein>
    <submittedName>
        <fullName evidence="2">Ribbon-helix-helix protein, CopG family</fullName>
    </submittedName>
</protein>
<evidence type="ECO:0000259" key="1">
    <source>
        <dbReference type="Pfam" id="PF01402"/>
    </source>
</evidence>
<dbReference type="Proteomes" id="UP000244552">
    <property type="component" value="Unassembled WGS sequence"/>
</dbReference>
<dbReference type="InterPro" id="IPR013321">
    <property type="entry name" value="Arc_rbn_hlx_hlx"/>
</dbReference>
<proteinExistence type="predicted"/>
<dbReference type="Pfam" id="PF01402">
    <property type="entry name" value="RHH_1"/>
    <property type="match status" value="1"/>
</dbReference>
<dbReference type="InterPro" id="IPR010985">
    <property type="entry name" value="Ribbon_hlx_hlx"/>
</dbReference>
<accession>A0ABD6XGY5</accession>
<feature type="domain" description="Ribbon-helix-helix protein CopG" evidence="1">
    <location>
        <begin position="7"/>
        <end position="45"/>
    </location>
</feature>
<sequence>MSEMAEFTLRLSTELDDSLTKLAEKDGITKTEVIRKALREHIEKQKNK</sequence>
<name>A0ABD6XGY5_9LACO</name>
<reference evidence="2 3" key="1">
    <citation type="journal article" date="2018" name="Genome Announc.">
        <title>Fifty-Six Draft Genome Sequences of 10 Lactobacillus Species from 22 Commercial Dietary Supplements.</title>
        <authorList>
            <person name="Gangiredla J."/>
            <person name="Barnaba T.J."/>
            <person name="Mammel M.K."/>
            <person name="Lacher D.W."/>
            <person name="Elkins C.A."/>
            <person name="Lampel K.A."/>
            <person name="Whitehouse C.A."/>
            <person name="Tartera C."/>
        </authorList>
    </citation>
    <scope>NUCLEOTIDE SEQUENCE [LARGE SCALE GENOMIC DNA]</scope>
    <source>
        <strain evidence="2 3">DS11_12</strain>
    </source>
</reference>
<dbReference type="InterPro" id="IPR002145">
    <property type="entry name" value="CopG"/>
</dbReference>
<dbReference type="EMBL" id="QAGV01000008">
    <property type="protein sequence ID" value="PTR95085.1"/>
    <property type="molecule type" value="Genomic_DNA"/>
</dbReference>